<gene>
    <name evidence="3" type="ORF">MELLADRAFT_118351</name>
</gene>
<sequence>MSSNHPNQESTSTLKNYHHLRHFSSQSLYDQEVSTNHQTTHSTRSSLPDITPSSSSSNPQSNLNSNPTFSTYVSRRSIIANKALNLSSKLINKSASYLSSTTRDLDQFNFPKTQSTSQARSTRNQSQTWEDWDNDTSNWHMQRGGNQLPDPLTQSQSQSQLTKVSSSNPSTPNAYSSASAYLSYFNRQNRQKRNKESYTEDHLVCFPGYAALKSPSHSRAGDIEVYLSFHAFRAKNDLEKLNRSQRLFYSMICRLTGLPARIGDKYYATSQSPSGSQLDVNNQESQDLITWSDDDSPQKPFHDSPHASTFSSSATPTKNNPKPDLARKPLTIPASDPPRPPQRITMTLPTPIKPRESKPFDDHPPQNSSRSSSDSFTSSLSSNPPSASLKPDPSFIDKDVMRLHTNLRERLRAFFSVKSEGRQIRVKLYGICDPISSGTSDSLTKKRYFGKSNFEEEKQGVLLNQGRPLLTQVITTRQGGIWAERLVLPWQSIESHLRMAHPNHKSGITKIKIEAALLSEDGDPDDGPGVVNTHASLVTEVDVIPSLSTSVHLISDIDDTIKSTNVLGGMKTVLRNVFLNEFEEVKVTGMSTWYQALSSLGVWSHYISNSPLELWEPIERFLSHDQFPFGSVSLKEYARGAGSILSGMLESSGARKRARIERIITEFPNSKFICVGDSGEQDLEMYVGLALSYPNQIIAIYIRDVTSTTATATTSTTTTTTTTIANVSSHQNTKRPMAPPKPIHLQSNSIQSTTTSLLEENPVIELLKSRLKKAENDLLGKSIRLKMFKSGFDCIEESLELVKNVGLDS</sequence>
<feature type="region of interest" description="Disordered" evidence="1">
    <location>
        <begin position="289"/>
        <end position="394"/>
    </location>
</feature>
<dbReference type="OrthoDB" id="2117591at2759"/>
<accession>F4S831</accession>
<feature type="domain" description="Phosphatidate phosphatase APP1 catalytic" evidence="2">
    <location>
        <begin position="552"/>
        <end position="704"/>
    </location>
</feature>
<feature type="compositionally biased region" description="Low complexity" evidence="1">
    <location>
        <begin position="152"/>
        <end position="167"/>
    </location>
</feature>
<evidence type="ECO:0000313" key="4">
    <source>
        <dbReference type="Proteomes" id="UP000001072"/>
    </source>
</evidence>
<evidence type="ECO:0000256" key="1">
    <source>
        <dbReference type="SAM" id="MobiDB-lite"/>
    </source>
</evidence>
<dbReference type="InParanoid" id="F4S831"/>
<feature type="compositionally biased region" description="Polar residues" evidence="1">
    <location>
        <begin position="29"/>
        <end position="44"/>
    </location>
</feature>
<dbReference type="HOGENOM" id="CLU_348530_0_0_1"/>
<dbReference type="eggNOG" id="ENOG502QT5E">
    <property type="taxonomic scope" value="Eukaryota"/>
</dbReference>
<dbReference type="PANTHER" id="PTHR28208">
    <property type="entry name" value="PHOSPHATIDATE PHOSPHATASE APP1"/>
    <property type="match status" value="1"/>
</dbReference>
<feature type="region of interest" description="Disordered" evidence="1">
    <location>
        <begin position="29"/>
        <end position="68"/>
    </location>
</feature>
<dbReference type="GeneID" id="18926207"/>
<feature type="compositionally biased region" description="Polar residues" evidence="1">
    <location>
        <begin position="110"/>
        <end position="140"/>
    </location>
</feature>
<dbReference type="RefSeq" id="XP_007417540.1">
    <property type="nucleotide sequence ID" value="XM_007417478.1"/>
</dbReference>
<evidence type="ECO:0000259" key="2">
    <source>
        <dbReference type="Pfam" id="PF09949"/>
    </source>
</evidence>
<keyword evidence="4" id="KW-1185">Reference proteome</keyword>
<dbReference type="InterPro" id="IPR052935">
    <property type="entry name" value="Mg2+_PAP"/>
</dbReference>
<dbReference type="GO" id="GO:0030479">
    <property type="term" value="C:actin cortical patch"/>
    <property type="evidence" value="ECO:0007669"/>
    <property type="project" value="TreeGrafter"/>
</dbReference>
<feature type="region of interest" description="Disordered" evidence="1">
    <location>
        <begin position="107"/>
        <end position="175"/>
    </location>
</feature>
<feature type="compositionally biased region" description="Basic and acidic residues" evidence="1">
    <location>
        <begin position="353"/>
        <end position="364"/>
    </location>
</feature>
<dbReference type="InterPro" id="IPR019236">
    <property type="entry name" value="APP1_cat"/>
</dbReference>
<name>F4S831_MELLP</name>
<feature type="compositionally biased region" description="Basic and acidic residues" evidence="1">
    <location>
        <begin position="296"/>
        <end position="305"/>
    </location>
</feature>
<dbReference type="PANTHER" id="PTHR28208:SF3">
    <property type="entry name" value="PHOSPHATIDATE PHOSPHATASE APP1"/>
    <property type="match status" value="1"/>
</dbReference>
<protein>
    <recommendedName>
        <fullName evidence="2">Phosphatidate phosphatase APP1 catalytic domain-containing protein</fullName>
    </recommendedName>
</protein>
<dbReference type="Pfam" id="PF09949">
    <property type="entry name" value="APP1_cat"/>
    <property type="match status" value="1"/>
</dbReference>
<organism evidence="4">
    <name type="scientific">Melampsora larici-populina (strain 98AG31 / pathotype 3-4-7)</name>
    <name type="common">Poplar leaf rust fungus</name>
    <dbReference type="NCBI Taxonomy" id="747676"/>
    <lineage>
        <taxon>Eukaryota</taxon>
        <taxon>Fungi</taxon>
        <taxon>Dikarya</taxon>
        <taxon>Basidiomycota</taxon>
        <taxon>Pucciniomycotina</taxon>
        <taxon>Pucciniomycetes</taxon>
        <taxon>Pucciniales</taxon>
        <taxon>Melampsoraceae</taxon>
        <taxon>Melampsora</taxon>
    </lineage>
</organism>
<dbReference type="VEuPathDB" id="FungiDB:MELLADRAFT_118351"/>
<feature type="compositionally biased region" description="Polar residues" evidence="1">
    <location>
        <begin position="306"/>
        <end position="320"/>
    </location>
</feature>
<feature type="compositionally biased region" description="Low complexity" evidence="1">
    <location>
        <begin position="365"/>
        <end position="388"/>
    </location>
</feature>
<dbReference type="GO" id="GO:0008195">
    <property type="term" value="F:phosphatidate phosphatase activity"/>
    <property type="evidence" value="ECO:0007669"/>
    <property type="project" value="InterPro"/>
</dbReference>
<evidence type="ECO:0000313" key="3">
    <source>
        <dbReference type="EMBL" id="EGF99224.1"/>
    </source>
</evidence>
<dbReference type="Proteomes" id="UP000001072">
    <property type="component" value="Unassembled WGS sequence"/>
</dbReference>
<proteinExistence type="predicted"/>
<dbReference type="KEGG" id="mlr:MELLADRAFT_118351"/>
<dbReference type="AlphaFoldDB" id="F4S831"/>
<dbReference type="EMBL" id="GL883162">
    <property type="protein sequence ID" value="EGF99224.1"/>
    <property type="molecule type" value="Genomic_DNA"/>
</dbReference>
<feature type="compositionally biased region" description="Low complexity" evidence="1">
    <location>
        <begin position="45"/>
        <end position="67"/>
    </location>
</feature>
<reference evidence="4" key="1">
    <citation type="journal article" date="2011" name="Proc. Natl. Acad. Sci. U.S.A.">
        <title>Obligate biotrophy features unraveled by the genomic analysis of rust fungi.</title>
        <authorList>
            <person name="Duplessis S."/>
            <person name="Cuomo C.A."/>
            <person name="Lin Y.-C."/>
            <person name="Aerts A."/>
            <person name="Tisserant E."/>
            <person name="Veneault-Fourrey C."/>
            <person name="Joly D.L."/>
            <person name="Hacquard S."/>
            <person name="Amselem J."/>
            <person name="Cantarel B.L."/>
            <person name="Chiu R."/>
            <person name="Coutinho P.M."/>
            <person name="Feau N."/>
            <person name="Field M."/>
            <person name="Frey P."/>
            <person name="Gelhaye E."/>
            <person name="Goldberg J."/>
            <person name="Grabherr M.G."/>
            <person name="Kodira C.D."/>
            <person name="Kohler A."/>
            <person name="Kuees U."/>
            <person name="Lindquist E.A."/>
            <person name="Lucas S.M."/>
            <person name="Mago R."/>
            <person name="Mauceli E."/>
            <person name="Morin E."/>
            <person name="Murat C."/>
            <person name="Pangilinan J.L."/>
            <person name="Park R."/>
            <person name="Pearson M."/>
            <person name="Quesneville H."/>
            <person name="Rouhier N."/>
            <person name="Sakthikumar S."/>
            <person name="Salamov A.A."/>
            <person name="Schmutz J."/>
            <person name="Selles B."/>
            <person name="Shapiro H."/>
            <person name="Tanguay P."/>
            <person name="Tuskan G.A."/>
            <person name="Henrissat B."/>
            <person name="Van de Peer Y."/>
            <person name="Rouze P."/>
            <person name="Ellis J.G."/>
            <person name="Dodds P.N."/>
            <person name="Schein J.E."/>
            <person name="Zhong S."/>
            <person name="Hamelin R.C."/>
            <person name="Grigoriev I.V."/>
            <person name="Szabo L.J."/>
            <person name="Martin F."/>
        </authorList>
    </citation>
    <scope>NUCLEOTIDE SEQUENCE [LARGE SCALE GENOMIC DNA]</scope>
    <source>
        <strain evidence="4">98AG31 / pathotype 3-4-7</strain>
    </source>
</reference>